<protein>
    <submittedName>
        <fullName evidence="2">5625_t:CDS:1</fullName>
    </submittedName>
</protein>
<keyword evidence="1" id="KW-1133">Transmembrane helix</keyword>
<dbReference type="Pfam" id="PF16015">
    <property type="entry name" value="Promethin"/>
    <property type="match status" value="1"/>
</dbReference>
<feature type="transmembrane region" description="Helical" evidence="1">
    <location>
        <begin position="131"/>
        <end position="152"/>
    </location>
</feature>
<organism evidence="2 3">
    <name type="scientific">Ambispora leptoticha</name>
    <dbReference type="NCBI Taxonomy" id="144679"/>
    <lineage>
        <taxon>Eukaryota</taxon>
        <taxon>Fungi</taxon>
        <taxon>Fungi incertae sedis</taxon>
        <taxon>Mucoromycota</taxon>
        <taxon>Glomeromycotina</taxon>
        <taxon>Glomeromycetes</taxon>
        <taxon>Archaeosporales</taxon>
        <taxon>Ambisporaceae</taxon>
        <taxon>Ambispora</taxon>
    </lineage>
</organism>
<dbReference type="EMBL" id="CAJVPS010000655">
    <property type="protein sequence ID" value="CAG8501379.1"/>
    <property type="molecule type" value="Genomic_DNA"/>
</dbReference>
<proteinExistence type="predicted"/>
<accession>A0A9N9F0P3</accession>
<dbReference type="AlphaFoldDB" id="A0A9N9F0P3"/>
<evidence type="ECO:0000313" key="3">
    <source>
        <dbReference type="Proteomes" id="UP000789508"/>
    </source>
</evidence>
<keyword evidence="1" id="KW-0472">Membrane</keyword>
<dbReference type="Proteomes" id="UP000789508">
    <property type="component" value="Unassembled WGS sequence"/>
</dbReference>
<keyword evidence="1" id="KW-0812">Transmembrane</keyword>
<reference evidence="2" key="1">
    <citation type="submission" date="2021-06" db="EMBL/GenBank/DDBJ databases">
        <authorList>
            <person name="Kallberg Y."/>
            <person name="Tangrot J."/>
            <person name="Rosling A."/>
        </authorList>
    </citation>
    <scope>NUCLEOTIDE SEQUENCE</scope>
    <source>
        <strain evidence="2">FL130A</strain>
    </source>
</reference>
<feature type="transmembrane region" description="Helical" evidence="1">
    <location>
        <begin position="102"/>
        <end position="125"/>
    </location>
</feature>
<keyword evidence="3" id="KW-1185">Reference proteome</keyword>
<comment type="caution">
    <text evidence="2">The sequence shown here is derived from an EMBL/GenBank/DDBJ whole genome shotgun (WGS) entry which is preliminary data.</text>
</comment>
<evidence type="ECO:0000313" key="2">
    <source>
        <dbReference type="EMBL" id="CAG8501379.1"/>
    </source>
</evidence>
<name>A0A9N9F0P3_9GLOM</name>
<sequence>MPTKNNYASTSAPDSMPFPIDFDATTIQQNIKNYLIPYFHTICKFLVYHYRLHTPDWLQTRGDVIHEFIRSHQLLSDYLLSFAFWYSLPLLWFLVWSVGGFLITAIIGVTMFVITNGFIIGSASIVVTPFFIFAIMASFMTTFAISVGRAAMSATNFFVRRSNNNGWLGGKIKFSPSINNNKLFVHVSYAI</sequence>
<dbReference type="OrthoDB" id="2428135at2759"/>
<gene>
    <name evidence="2" type="ORF">ALEPTO_LOCUS3501</name>
</gene>
<evidence type="ECO:0000256" key="1">
    <source>
        <dbReference type="SAM" id="Phobius"/>
    </source>
</evidence>